<dbReference type="AlphaFoldDB" id="A0A8H5FJ10"/>
<dbReference type="GO" id="GO:0005634">
    <property type="term" value="C:nucleus"/>
    <property type="evidence" value="ECO:0007669"/>
    <property type="project" value="TreeGrafter"/>
</dbReference>
<feature type="domain" description="Helicase C-terminal" evidence="8">
    <location>
        <begin position="242"/>
        <end position="391"/>
    </location>
</feature>
<evidence type="ECO:0000256" key="1">
    <source>
        <dbReference type="ARBA" id="ARBA00005446"/>
    </source>
</evidence>
<protein>
    <recommendedName>
        <fullName evidence="5">DNA 3'-5' helicase</fullName>
        <ecNumber evidence="5">5.6.2.4</ecNumber>
    </recommendedName>
</protein>
<dbReference type="GO" id="GO:0043138">
    <property type="term" value="F:3'-5' DNA helicase activity"/>
    <property type="evidence" value="ECO:0007669"/>
    <property type="project" value="UniProtKB-EC"/>
</dbReference>
<dbReference type="InterPro" id="IPR027417">
    <property type="entry name" value="P-loop_NTPase"/>
</dbReference>
<proteinExistence type="inferred from homology"/>
<sequence length="823" mass="91269">MPSNNSRKKKTGPKVANAQPKFQRPTFSAKDIESLPTKVEEVLGKPLRSFQIRALEAQLSQKDVVVHAGTGSGKTAIAAGPHCHEKSKGMVTILVSPLIALQNEQVKTFADEFKLSAVAINSSQQAFSAETIKRIVAGEYQIVIVSPEMLLSKRFIDEILRKPEFTHRVISTVVDEAHVVSHWGSGFRKKYGELGLVRAFLPKNTPIVALSVTFPRRVRRDVMKKLHIHHQDFIDLDFVVPQNAQCTTKIPKTFIYWDNIMGGIDMEDHIVDLLPCTISREAVRVYNATYSTAYRETVLSQFRAGEVQILICTDAAGMGCNIPDIDIVVQWKLPGSVSAFVQCAGRAARDPTRTGLAVLLVEKTAYSINLEKEVQDVNRKANQKRNQHSLPRNRPNNELRPRSMQKLTDRFEEHTTPLLMALFYGESPGSTLIRIMRAYMRFFKLESVEESLIVVPSHPINPISSTSRSFSWFAHQHGFAVEIKPFISMVFFILSLTSHSLENSFVHIHLHHSIHMSQNAISSSDVPPTNAGVMPGASPSSTNTRDSVSHGPTTTSAGPLSTSTTSPAAPPSTNVTPGGTIRRTVTVPQATLADCNAIVNRYRKHHISKINAVTDIQEKLRALPGMSEQAQKDGLAAFLEMLDNVDKVEDGANKAGTDDDAEYPWSSGNPLTAVAMDSLSPNCRQTLCLIEKNLEDPKKALRSLQSSPLCPDLPESELKAILLGKPVNLDVVFTSMYSNTYTEDHTESLTDDIQIKFGNQTPAKVITDSNEWGVAWYKVIIAYSRTFPHLKSDVRAYGEYIHCQFASVKKPFYSRVLNFDKAV</sequence>
<dbReference type="SMART" id="SM00487">
    <property type="entry name" value="DEXDc"/>
    <property type="match status" value="1"/>
</dbReference>
<evidence type="ECO:0000259" key="7">
    <source>
        <dbReference type="PROSITE" id="PS51192"/>
    </source>
</evidence>
<feature type="region of interest" description="Disordered" evidence="6">
    <location>
        <begin position="520"/>
        <end position="581"/>
    </location>
</feature>
<evidence type="ECO:0000256" key="3">
    <source>
        <dbReference type="ARBA" id="ARBA00022840"/>
    </source>
</evidence>
<feature type="region of interest" description="Disordered" evidence="6">
    <location>
        <begin position="378"/>
        <end position="401"/>
    </location>
</feature>
<dbReference type="InterPro" id="IPR001650">
    <property type="entry name" value="Helicase_C-like"/>
</dbReference>
<evidence type="ECO:0000259" key="8">
    <source>
        <dbReference type="PROSITE" id="PS51194"/>
    </source>
</evidence>
<accession>A0A8H5FJ10</accession>
<dbReference type="SMART" id="SM00490">
    <property type="entry name" value="HELICc"/>
    <property type="match status" value="1"/>
</dbReference>
<keyword evidence="10" id="KW-1185">Reference proteome</keyword>
<dbReference type="Gene3D" id="3.40.50.300">
    <property type="entry name" value="P-loop containing nucleotide triphosphate hydrolases"/>
    <property type="match status" value="2"/>
</dbReference>
<dbReference type="GO" id="GO:0005737">
    <property type="term" value="C:cytoplasm"/>
    <property type="evidence" value="ECO:0007669"/>
    <property type="project" value="TreeGrafter"/>
</dbReference>
<dbReference type="InterPro" id="IPR014001">
    <property type="entry name" value="Helicase_ATP-bd"/>
</dbReference>
<dbReference type="CDD" id="cd17920">
    <property type="entry name" value="DEXHc_RecQ"/>
    <property type="match status" value="1"/>
</dbReference>
<dbReference type="GO" id="GO:0005524">
    <property type="term" value="F:ATP binding"/>
    <property type="evidence" value="ECO:0007669"/>
    <property type="project" value="UniProtKB-KW"/>
</dbReference>
<feature type="region of interest" description="Disordered" evidence="6">
    <location>
        <begin position="1"/>
        <end position="28"/>
    </location>
</feature>
<evidence type="ECO:0000256" key="5">
    <source>
        <dbReference type="ARBA" id="ARBA00034808"/>
    </source>
</evidence>
<name>A0A8H5FJ10_9AGAR</name>
<evidence type="ECO:0000256" key="2">
    <source>
        <dbReference type="ARBA" id="ARBA00022741"/>
    </source>
</evidence>
<dbReference type="GO" id="GO:0003676">
    <property type="term" value="F:nucleic acid binding"/>
    <property type="evidence" value="ECO:0007669"/>
    <property type="project" value="InterPro"/>
</dbReference>
<dbReference type="Pfam" id="PF00270">
    <property type="entry name" value="DEAD"/>
    <property type="match status" value="1"/>
</dbReference>
<keyword evidence="3" id="KW-0067">ATP-binding</keyword>
<dbReference type="InterPro" id="IPR011545">
    <property type="entry name" value="DEAD/DEAH_box_helicase_dom"/>
</dbReference>
<dbReference type="PANTHER" id="PTHR13710">
    <property type="entry name" value="DNA HELICASE RECQ FAMILY MEMBER"/>
    <property type="match status" value="1"/>
</dbReference>
<dbReference type="GO" id="GO:0009378">
    <property type="term" value="F:four-way junction helicase activity"/>
    <property type="evidence" value="ECO:0007669"/>
    <property type="project" value="TreeGrafter"/>
</dbReference>
<comment type="similarity">
    <text evidence="1">Belongs to the helicase family. RecQ subfamily.</text>
</comment>
<dbReference type="EMBL" id="JAACJM010000194">
    <property type="protein sequence ID" value="KAF5338579.1"/>
    <property type="molecule type" value="Genomic_DNA"/>
</dbReference>
<evidence type="ECO:0000256" key="4">
    <source>
        <dbReference type="ARBA" id="ARBA00034617"/>
    </source>
</evidence>
<organism evidence="9 10">
    <name type="scientific">Tetrapyrgos nigripes</name>
    <dbReference type="NCBI Taxonomy" id="182062"/>
    <lineage>
        <taxon>Eukaryota</taxon>
        <taxon>Fungi</taxon>
        <taxon>Dikarya</taxon>
        <taxon>Basidiomycota</taxon>
        <taxon>Agaricomycotina</taxon>
        <taxon>Agaricomycetes</taxon>
        <taxon>Agaricomycetidae</taxon>
        <taxon>Agaricales</taxon>
        <taxon>Marasmiineae</taxon>
        <taxon>Marasmiaceae</taxon>
        <taxon>Tetrapyrgos</taxon>
    </lineage>
</organism>
<evidence type="ECO:0000313" key="9">
    <source>
        <dbReference type="EMBL" id="KAF5338579.1"/>
    </source>
</evidence>
<gene>
    <name evidence="9" type="ORF">D9758_016970</name>
</gene>
<dbReference type="OrthoDB" id="10261556at2759"/>
<dbReference type="EC" id="5.6.2.4" evidence="5"/>
<dbReference type="PROSITE" id="PS51192">
    <property type="entry name" value="HELICASE_ATP_BIND_1"/>
    <property type="match status" value="1"/>
</dbReference>
<comment type="catalytic activity">
    <reaction evidence="4">
        <text>Couples ATP hydrolysis with the unwinding of duplex DNA by translocating in the 3'-5' direction.</text>
        <dbReference type="EC" id="5.6.2.4"/>
    </reaction>
</comment>
<comment type="caution">
    <text evidence="9">The sequence shown here is derived from an EMBL/GenBank/DDBJ whole genome shotgun (WGS) entry which is preliminary data.</text>
</comment>
<feature type="compositionally biased region" description="Low complexity" evidence="6">
    <location>
        <begin position="552"/>
        <end position="573"/>
    </location>
</feature>
<evidence type="ECO:0000256" key="6">
    <source>
        <dbReference type="SAM" id="MobiDB-lite"/>
    </source>
</evidence>
<dbReference type="PANTHER" id="PTHR13710:SF120">
    <property type="entry name" value="BIFUNCTIONAL 3'-5' EXONUCLEASE_ATP-DEPENDENT HELICASE WRN"/>
    <property type="match status" value="1"/>
</dbReference>
<dbReference type="Pfam" id="PF00271">
    <property type="entry name" value="Helicase_C"/>
    <property type="match status" value="1"/>
</dbReference>
<keyword evidence="2" id="KW-0547">Nucleotide-binding</keyword>
<reference evidence="9 10" key="1">
    <citation type="journal article" date="2020" name="ISME J.">
        <title>Uncovering the hidden diversity of litter-decomposition mechanisms in mushroom-forming fungi.</title>
        <authorList>
            <person name="Floudas D."/>
            <person name="Bentzer J."/>
            <person name="Ahren D."/>
            <person name="Johansson T."/>
            <person name="Persson P."/>
            <person name="Tunlid A."/>
        </authorList>
    </citation>
    <scope>NUCLEOTIDE SEQUENCE [LARGE SCALE GENOMIC DNA]</scope>
    <source>
        <strain evidence="9 10">CBS 291.85</strain>
    </source>
</reference>
<dbReference type="GO" id="GO:0000724">
    <property type="term" value="P:double-strand break repair via homologous recombination"/>
    <property type="evidence" value="ECO:0007669"/>
    <property type="project" value="TreeGrafter"/>
</dbReference>
<dbReference type="PROSITE" id="PS51194">
    <property type="entry name" value="HELICASE_CTER"/>
    <property type="match status" value="1"/>
</dbReference>
<dbReference type="SUPFAM" id="SSF52540">
    <property type="entry name" value="P-loop containing nucleoside triphosphate hydrolases"/>
    <property type="match status" value="1"/>
</dbReference>
<feature type="domain" description="Helicase ATP-binding" evidence="7">
    <location>
        <begin position="55"/>
        <end position="232"/>
    </location>
</feature>
<dbReference type="GO" id="GO:0005694">
    <property type="term" value="C:chromosome"/>
    <property type="evidence" value="ECO:0007669"/>
    <property type="project" value="TreeGrafter"/>
</dbReference>
<dbReference type="Proteomes" id="UP000559256">
    <property type="component" value="Unassembled WGS sequence"/>
</dbReference>
<evidence type="ECO:0000313" key="10">
    <source>
        <dbReference type="Proteomes" id="UP000559256"/>
    </source>
</evidence>
<feature type="compositionally biased region" description="Basic residues" evidence="6">
    <location>
        <begin position="1"/>
        <end position="12"/>
    </location>
</feature>